<dbReference type="PANTHER" id="PTHR19848:SF8">
    <property type="entry name" value="F-BOX AND WD REPEAT DOMAIN CONTAINING 7"/>
    <property type="match status" value="1"/>
</dbReference>
<evidence type="ECO:0000256" key="3">
    <source>
        <dbReference type="PROSITE-ProRule" id="PRU00221"/>
    </source>
</evidence>
<dbReference type="PROSITE" id="PS50082">
    <property type="entry name" value="WD_REPEATS_2"/>
    <property type="match status" value="3"/>
</dbReference>
<keyword evidence="2" id="KW-0677">Repeat</keyword>
<dbReference type="OMA" id="TINGHND"/>
<dbReference type="OrthoDB" id="6262491at2759"/>
<proteinExistence type="predicted"/>
<dbReference type="InterPro" id="IPR036322">
    <property type="entry name" value="WD40_repeat_dom_sf"/>
</dbReference>
<dbReference type="InterPro" id="IPR020472">
    <property type="entry name" value="WD40_PAC1"/>
</dbReference>
<keyword evidence="6" id="KW-1185">Reference proteome</keyword>
<dbReference type="Gene3D" id="2.130.10.10">
    <property type="entry name" value="YVTN repeat-like/Quinoprotein amine dehydrogenase"/>
    <property type="match status" value="2"/>
</dbReference>
<evidence type="ECO:0000313" key="6">
    <source>
        <dbReference type="Proteomes" id="UP000007148"/>
    </source>
</evidence>
<dbReference type="SMART" id="SM00320">
    <property type="entry name" value="WD40"/>
    <property type="match status" value="3"/>
</dbReference>
<organism evidence="5 6">
    <name type="scientific">Serendipita indica (strain DSM 11827)</name>
    <name type="common">Root endophyte fungus</name>
    <name type="synonym">Piriformospora indica</name>
    <dbReference type="NCBI Taxonomy" id="1109443"/>
    <lineage>
        <taxon>Eukaryota</taxon>
        <taxon>Fungi</taxon>
        <taxon>Dikarya</taxon>
        <taxon>Basidiomycota</taxon>
        <taxon>Agaricomycotina</taxon>
        <taxon>Agaricomycetes</taxon>
        <taxon>Sebacinales</taxon>
        <taxon>Serendipitaceae</taxon>
        <taxon>Serendipita</taxon>
    </lineage>
</organism>
<dbReference type="PANTHER" id="PTHR19848">
    <property type="entry name" value="WD40 REPEAT PROTEIN"/>
    <property type="match status" value="1"/>
</dbReference>
<name>G4TPU2_SERID</name>
<feature type="repeat" description="WD" evidence="3">
    <location>
        <begin position="106"/>
        <end position="138"/>
    </location>
</feature>
<dbReference type="PROSITE" id="PS50294">
    <property type="entry name" value="WD_REPEATS_REGION"/>
    <property type="match status" value="3"/>
</dbReference>
<protein>
    <submittedName>
        <fullName evidence="5">Related to WD40-repeat protein (Notchless protein)</fullName>
    </submittedName>
</protein>
<evidence type="ECO:0000256" key="2">
    <source>
        <dbReference type="ARBA" id="ARBA00022737"/>
    </source>
</evidence>
<comment type="caution">
    <text evidence="5">The sequence shown here is derived from an EMBL/GenBank/DDBJ whole genome shotgun (WGS) entry which is preliminary data.</text>
</comment>
<evidence type="ECO:0000256" key="4">
    <source>
        <dbReference type="SAM" id="MobiDB-lite"/>
    </source>
</evidence>
<dbReference type="PROSITE" id="PS00678">
    <property type="entry name" value="WD_REPEATS_1"/>
    <property type="match status" value="2"/>
</dbReference>
<dbReference type="HOGENOM" id="CLU_000288_57_19_1"/>
<dbReference type="STRING" id="1109443.G4TPU2"/>
<dbReference type="InParanoid" id="G4TPU2"/>
<feature type="non-terminal residue" evidence="5">
    <location>
        <position position="1"/>
    </location>
</feature>
<evidence type="ECO:0000256" key="1">
    <source>
        <dbReference type="ARBA" id="ARBA00022574"/>
    </source>
</evidence>
<feature type="region of interest" description="Disordered" evidence="4">
    <location>
        <begin position="142"/>
        <end position="163"/>
    </location>
</feature>
<dbReference type="InterPro" id="IPR019775">
    <property type="entry name" value="WD40_repeat_CS"/>
</dbReference>
<evidence type="ECO:0000313" key="5">
    <source>
        <dbReference type="EMBL" id="CCA73335.1"/>
    </source>
</evidence>
<reference evidence="5 6" key="1">
    <citation type="journal article" date="2011" name="PLoS Pathog.">
        <title>Endophytic Life Strategies Decoded by Genome and Transcriptome Analyses of the Mutualistic Root Symbiont Piriformospora indica.</title>
        <authorList>
            <person name="Zuccaro A."/>
            <person name="Lahrmann U."/>
            <person name="Guldener U."/>
            <person name="Langen G."/>
            <person name="Pfiffi S."/>
            <person name="Biedenkopf D."/>
            <person name="Wong P."/>
            <person name="Samans B."/>
            <person name="Grimm C."/>
            <person name="Basiewicz M."/>
            <person name="Murat C."/>
            <person name="Martin F."/>
            <person name="Kogel K.H."/>
        </authorList>
    </citation>
    <scope>NUCLEOTIDE SEQUENCE [LARGE SCALE GENOMIC DNA]</scope>
    <source>
        <strain evidence="5 6">DSM 11827</strain>
    </source>
</reference>
<dbReference type="InterPro" id="IPR015943">
    <property type="entry name" value="WD40/YVTN_repeat-like_dom_sf"/>
</dbReference>
<accession>G4TPU2</accession>
<dbReference type="InterPro" id="IPR001680">
    <property type="entry name" value="WD40_rpt"/>
</dbReference>
<dbReference type="eggNOG" id="KOG0263">
    <property type="taxonomic scope" value="Eukaryota"/>
</dbReference>
<gene>
    <name evidence="5" type="ORF">PIIN_07290</name>
</gene>
<dbReference type="EMBL" id="CAFZ01000218">
    <property type="protein sequence ID" value="CCA73335.1"/>
    <property type="molecule type" value="Genomic_DNA"/>
</dbReference>
<keyword evidence="1 3" id="KW-0853">WD repeat</keyword>
<dbReference type="AlphaFoldDB" id="G4TPU2"/>
<feature type="repeat" description="WD" evidence="3">
    <location>
        <begin position="63"/>
        <end position="104"/>
    </location>
</feature>
<dbReference type="Pfam" id="PF00400">
    <property type="entry name" value="WD40"/>
    <property type="match status" value="3"/>
</dbReference>
<dbReference type="Proteomes" id="UP000007148">
    <property type="component" value="Unassembled WGS sequence"/>
</dbReference>
<dbReference type="SUPFAM" id="SSF50978">
    <property type="entry name" value="WD40 repeat-like"/>
    <property type="match status" value="1"/>
</dbReference>
<sequence length="242" mass="25983">SNDYSIRLWNADTSQPLGKPIICKGSVWAVGFSPDGSKIASGGWDQTIQLWDAATGQPLGKPLQGHKGGIMAVAFSPDGSRIVSGSQDHKIQFWDANTGLPLGTAIRGHENEVGAVQFSRDGSKIVSGSHDRTIRLWDTDIDTDAKGSNQRGKGLTYSDGGDQSPGIPLGNLAGFERCSLLPDGWVQSSGRLLFWVPPENRHGLQHPQLLLTIPTTSLLRATILDFTHFKCGPSWTAVRGNS</sequence>
<feature type="repeat" description="WD" evidence="3">
    <location>
        <begin position="27"/>
        <end position="61"/>
    </location>
</feature>
<dbReference type="PRINTS" id="PR00320">
    <property type="entry name" value="GPROTEINBRPT"/>
</dbReference>